<accession>A0A2N3QNU2</accession>
<feature type="transmembrane region" description="Helical" evidence="1">
    <location>
        <begin position="366"/>
        <end position="382"/>
    </location>
</feature>
<dbReference type="Proteomes" id="UP000233727">
    <property type="component" value="Unassembled WGS sequence"/>
</dbReference>
<protein>
    <submittedName>
        <fullName evidence="2">Permeases of the major facilitator superfamily</fullName>
    </submittedName>
</protein>
<reference evidence="2 3" key="1">
    <citation type="submission" date="2017-10" db="EMBL/GenBank/DDBJ databases">
        <title>Bifidobacterium genomics.</title>
        <authorList>
            <person name="Lugli G.A."/>
            <person name="Milani C."/>
            <person name="Mancabelli L."/>
        </authorList>
    </citation>
    <scope>NUCLEOTIDE SEQUENCE [LARGE SCALE GENOMIC DNA]</scope>
    <source>
        <strain evidence="2 3">1542B</strain>
    </source>
</reference>
<name>A0A2N3QNU2_9BIFI</name>
<feature type="transmembrane region" description="Helical" evidence="1">
    <location>
        <begin position="123"/>
        <end position="143"/>
    </location>
</feature>
<feature type="transmembrane region" description="Helical" evidence="1">
    <location>
        <begin position="438"/>
        <end position="459"/>
    </location>
</feature>
<feature type="transmembrane region" description="Helical" evidence="1">
    <location>
        <begin position="388"/>
        <end position="404"/>
    </location>
</feature>
<evidence type="ECO:0000256" key="1">
    <source>
        <dbReference type="SAM" id="Phobius"/>
    </source>
</evidence>
<feature type="transmembrane region" description="Helical" evidence="1">
    <location>
        <begin position="81"/>
        <end position="103"/>
    </location>
</feature>
<gene>
    <name evidence="2" type="ORF">CQR47_0104</name>
</gene>
<proteinExistence type="predicted"/>
<evidence type="ECO:0000313" key="3">
    <source>
        <dbReference type="Proteomes" id="UP000233727"/>
    </source>
</evidence>
<feature type="transmembrane region" description="Helical" evidence="1">
    <location>
        <begin position="516"/>
        <end position="542"/>
    </location>
</feature>
<feature type="transmembrane region" description="Helical" evidence="1">
    <location>
        <begin position="296"/>
        <end position="318"/>
    </location>
</feature>
<dbReference type="RefSeq" id="WP_180334477.1">
    <property type="nucleotide sequence ID" value="NZ_PCGX01000001.1"/>
</dbReference>
<feature type="transmembrane region" description="Helical" evidence="1">
    <location>
        <begin position="197"/>
        <end position="216"/>
    </location>
</feature>
<keyword evidence="1" id="KW-1133">Transmembrane helix</keyword>
<dbReference type="AlphaFoldDB" id="A0A2N3QNU2"/>
<sequence>MTAPVPAPASVPSPAPAPVPAPGAPAVPTFGAPAPGAAPLQAPAPASASAPASGAPKAAVTLIRLRWVLTFASLKHSPQRIIAAIVSLIVAICLIVGAAVTALRFGDDVMPAATHAGDLLNTIVVLGGAVAMLGVLLLQLMYVGQASAMDPQKFKLFGIDDGRLTRGLFAAGMCGLPAICGMLTLLAFAPIYRGTSALMVVVAVLSAPVTVAVLLAMSKAMISLFSVLADSRRTRSWLYILSMPLCFFAFQLPNILMSSGVKEVTYAKYAVVAAWTPFGAAFQLPFDAGQGHWGLIAARLVIIAVTCWICYRACLWCLRRERTVGGRSTTAQVQRGIGMFARVPDSVSGAISARLATYLRRDPRQLVMYAAPVLVLVAMLLQPEDTRYAVWFAVATGGLVLAALEGNGVAYDGLGFTLEVLSGVRGIDDRRGRVRVHVAIILVYLTLLSIVCVAATGAWTPKTGLDMSVMFWALSVGLGLCAVGVAEVISPVFMYPIAPADRPFSTPQGRAASQALIPLIHMFGSMIVLLPTGLVAMALAMAGVSDAGLPWCVALAALLNGVGVLALGTWLGGIVLDERQLTVLDHLRDFASLQ</sequence>
<feature type="transmembrane region" description="Helical" evidence="1">
    <location>
        <begin position="237"/>
        <end position="256"/>
    </location>
</feature>
<feature type="transmembrane region" description="Helical" evidence="1">
    <location>
        <begin position="471"/>
        <end position="495"/>
    </location>
</feature>
<organism evidence="2 3">
    <name type="scientific">Bifidobacterium thermophilum</name>
    <dbReference type="NCBI Taxonomy" id="33905"/>
    <lineage>
        <taxon>Bacteria</taxon>
        <taxon>Bacillati</taxon>
        <taxon>Actinomycetota</taxon>
        <taxon>Actinomycetes</taxon>
        <taxon>Bifidobacteriales</taxon>
        <taxon>Bifidobacteriaceae</taxon>
        <taxon>Bifidobacterium</taxon>
    </lineage>
</organism>
<feature type="transmembrane region" description="Helical" evidence="1">
    <location>
        <begin position="164"/>
        <end position="191"/>
    </location>
</feature>
<feature type="transmembrane region" description="Helical" evidence="1">
    <location>
        <begin position="548"/>
        <end position="571"/>
    </location>
</feature>
<dbReference type="EMBL" id="PCGY01000002">
    <property type="protein sequence ID" value="PKU93330.1"/>
    <property type="molecule type" value="Genomic_DNA"/>
</dbReference>
<keyword evidence="1" id="KW-0472">Membrane</keyword>
<comment type="caution">
    <text evidence="2">The sequence shown here is derived from an EMBL/GenBank/DDBJ whole genome shotgun (WGS) entry which is preliminary data.</text>
</comment>
<dbReference type="GeneID" id="78109069"/>
<evidence type="ECO:0000313" key="2">
    <source>
        <dbReference type="EMBL" id="PKU93330.1"/>
    </source>
</evidence>
<keyword evidence="1" id="KW-0812">Transmembrane</keyword>